<organism evidence="2">
    <name type="scientific">Burkholderia pseudomallei 1710a</name>
    <dbReference type="NCBI Taxonomy" id="320371"/>
    <lineage>
        <taxon>Bacteria</taxon>
        <taxon>Pseudomonadati</taxon>
        <taxon>Pseudomonadota</taxon>
        <taxon>Betaproteobacteria</taxon>
        <taxon>Burkholderiales</taxon>
        <taxon>Burkholderiaceae</taxon>
        <taxon>Burkholderia</taxon>
        <taxon>pseudomallei group</taxon>
    </lineage>
</organism>
<sequence length="77" mass="8794">MRREAAWRARPLIPNEPRGPASGRHFSLQEPVLTDDTAAAPPSAFYICAEFFSIIEHSVFYDFLPPHFRLATEKSMM</sequence>
<evidence type="ECO:0000256" key="1">
    <source>
        <dbReference type="SAM" id="MobiDB-lite"/>
    </source>
</evidence>
<dbReference type="AlphaFoldDB" id="A0A0E1VUJ9"/>
<dbReference type="Proteomes" id="UP000001812">
    <property type="component" value="Chromosome II"/>
</dbReference>
<feature type="region of interest" description="Disordered" evidence="1">
    <location>
        <begin position="1"/>
        <end position="26"/>
    </location>
</feature>
<dbReference type="GeneID" id="92976148"/>
<evidence type="ECO:0000313" key="2">
    <source>
        <dbReference type="EMBL" id="EET04595.1"/>
    </source>
</evidence>
<dbReference type="RefSeq" id="WP_004198258.1">
    <property type="nucleotide sequence ID" value="NZ_CM000833.1"/>
</dbReference>
<gene>
    <name evidence="2" type="ORF">BURPS1710A_A0542</name>
</gene>
<protein>
    <submittedName>
        <fullName evidence="2">Uncharacterized protein</fullName>
    </submittedName>
</protein>
<reference evidence="2" key="1">
    <citation type="submission" date="2009-05" db="EMBL/GenBank/DDBJ databases">
        <authorList>
            <person name="Harkins D.M."/>
            <person name="DeShazer D."/>
            <person name="Woods D.E."/>
            <person name="Brinkac L.M."/>
            <person name="Brown K.A."/>
            <person name="Hung G.C."/>
            <person name="Tuanyok A."/>
            <person name="Zhang B."/>
            <person name="Nierman W.C."/>
        </authorList>
    </citation>
    <scope>NUCLEOTIDE SEQUENCE [LARGE SCALE GENOMIC DNA]</scope>
    <source>
        <strain evidence="2">1710a</strain>
    </source>
</reference>
<accession>A0A0E1VUJ9</accession>
<dbReference type="EMBL" id="CM000833">
    <property type="protein sequence ID" value="EET04595.1"/>
    <property type="molecule type" value="Genomic_DNA"/>
</dbReference>
<proteinExistence type="predicted"/>
<name>A0A0E1VUJ9_BURPE</name>
<dbReference type="HOGENOM" id="CLU_171640_0_0_4"/>